<evidence type="ECO:0000313" key="8">
    <source>
        <dbReference type="Proteomes" id="UP001247805"/>
    </source>
</evidence>
<keyword evidence="1 4" id="KW-0349">Heme</keyword>
<keyword evidence="8" id="KW-1185">Reference proteome</keyword>
<dbReference type="SUPFAM" id="SSF46626">
    <property type="entry name" value="Cytochrome c"/>
    <property type="match status" value="1"/>
</dbReference>
<dbReference type="PROSITE" id="PS51007">
    <property type="entry name" value="CYTC"/>
    <property type="match status" value="1"/>
</dbReference>
<proteinExistence type="predicted"/>
<evidence type="ECO:0000256" key="4">
    <source>
        <dbReference type="PROSITE-ProRule" id="PRU00433"/>
    </source>
</evidence>
<dbReference type="Gene3D" id="1.10.760.10">
    <property type="entry name" value="Cytochrome c-like domain"/>
    <property type="match status" value="1"/>
</dbReference>
<keyword evidence="2 4" id="KW-0479">Metal-binding</keyword>
<dbReference type="RefSeq" id="WP_316024561.1">
    <property type="nucleotide sequence ID" value="NZ_JAWDIO010000002.1"/>
</dbReference>
<comment type="caution">
    <text evidence="7">The sequence shown here is derived from an EMBL/GenBank/DDBJ whole genome shotgun (WGS) entry which is preliminary data.</text>
</comment>
<dbReference type="InterPro" id="IPR009056">
    <property type="entry name" value="Cyt_c-like_dom"/>
</dbReference>
<name>A0ABU3SS93_9ALTE</name>
<evidence type="ECO:0000256" key="3">
    <source>
        <dbReference type="ARBA" id="ARBA00023004"/>
    </source>
</evidence>
<evidence type="ECO:0000313" key="7">
    <source>
        <dbReference type="EMBL" id="MDU0352854.1"/>
    </source>
</evidence>
<evidence type="ECO:0000256" key="1">
    <source>
        <dbReference type="ARBA" id="ARBA00022617"/>
    </source>
</evidence>
<keyword evidence="5" id="KW-0732">Signal</keyword>
<organism evidence="7 8">
    <name type="scientific">Paraglaciecola aquimarina</name>
    <dbReference type="NCBI Taxonomy" id="1235557"/>
    <lineage>
        <taxon>Bacteria</taxon>
        <taxon>Pseudomonadati</taxon>
        <taxon>Pseudomonadota</taxon>
        <taxon>Gammaproteobacteria</taxon>
        <taxon>Alteromonadales</taxon>
        <taxon>Alteromonadaceae</taxon>
        <taxon>Paraglaciecola</taxon>
    </lineage>
</organism>
<feature type="signal peptide" evidence="5">
    <location>
        <begin position="1"/>
        <end position="28"/>
    </location>
</feature>
<sequence>MNFIFRQTLKSTLFLWCFAGSWGNVAYANQQGEKAFKANCQACHALDRFSTGPSLVYIRDAYPKSALSAFLAWAKNPWQSEPRYHPNATHGTCGRRHFSRHSRVHFTNQ</sequence>
<feature type="domain" description="Cytochrome c" evidence="6">
    <location>
        <begin position="27"/>
        <end position="109"/>
    </location>
</feature>
<accession>A0ABU3SS93</accession>
<reference evidence="7 8" key="1">
    <citation type="submission" date="2023-10" db="EMBL/GenBank/DDBJ databases">
        <title>Glaciecola aquimarina strain GGW-M5 nov., isolated from a coastal seawater.</title>
        <authorList>
            <person name="Bayburt H."/>
            <person name="Kim J.M."/>
            <person name="Choi B.J."/>
            <person name="Jeon C.O."/>
        </authorList>
    </citation>
    <scope>NUCLEOTIDE SEQUENCE [LARGE SCALE GENOMIC DNA]</scope>
    <source>
        <strain evidence="7 8">KCTC 32108</strain>
    </source>
</reference>
<feature type="chain" id="PRO_5045764370" evidence="5">
    <location>
        <begin position="29"/>
        <end position="109"/>
    </location>
</feature>
<dbReference type="InterPro" id="IPR036909">
    <property type="entry name" value="Cyt_c-like_dom_sf"/>
</dbReference>
<evidence type="ECO:0000256" key="2">
    <source>
        <dbReference type="ARBA" id="ARBA00022723"/>
    </source>
</evidence>
<dbReference type="Proteomes" id="UP001247805">
    <property type="component" value="Unassembled WGS sequence"/>
</dbReference>
<gene>
    <name evidence="7" type="ORF">RS130_01980</name>
</gene>
<protein>
    <submittedName>
        <fullName evidence="7">Cytochrome c</fullName>
    </submittedName>
</protein>
<evidence type="ECO:0000256" key="5">
    <source>
        <dbReference type="SAM" id="SignalP"/>
    </source>
</evidence>
<keyword evidence="3 4" id="KW-0408">Iron</keyword>
<dbReference type="EMBL" id="JAWDIO010000002">
    <property type="protein sequence ID" value="MDU0352854.1"/>
    <property type="molecule type" value="Genomic_DNA"/>
</dbReference>
<evidence type="ECO:0000259" key="6">
    <source>
        <dbReference type="PROSITE" id="PS51007"/>
    </source>
</evidence>